<dbReference type="GO" id="GO:0009251">
    <property type="term" value="P:glucan catabolic process"/>
    <property type="evidence" value="ECO:0007669"/>
    <property type="project" value="TreeGrafter"/>
</dbReference>
<reference evidence="11" key="1">
    <citation type="submission" date="2017-07" db="EMBL/GenBank/DDBJ databases">
        <title>Comparative genome mining reveals phylogenetic distribution patterns of secondary metabolites in Amycolatopsis.</title>
        <authorList>
            <person name="Adamek M."/>
            <person name="Alanjary M."/>
            <person name="Sales-Ortells H."/>
            <person name="Goodfellow M."/>
            <person name="Bull A.T."/>
            <person name="Kalinowski J."/>
            <person name="Ziemert N."/>
        </authorList>
    </citation>
    <scope>NUCLEOTIDE SEQUENCE [LARGE SCALE GENOMIC DNA]</scope>
    <source>
        <strain evidence="11">H5</strain>
    </source>
</reference>
<dbReference type="GO" id="GO:0008422">
    <property type="term" value="F:beta-glucosidase activity"/>
    <property type="evidence" value="ECO:0007669"/>
    <property type="project" value="UniProtKB-EC"/>
</dbReference>
<evidence type="ECO:0000259" key="9">
    <source>
        <dbReference type="Pfam" id="PF01915"/>
    </source>
</evidence>
<dbReference type="SUPFAM" id="SSF52279">
    <property type="entry name" value="Beta-D-glucan exohydrolase, C-terminal domain"/>
    <property type="match status" value="1"/>
</dbReference>
<gene>
    <name evidence="10" type="ORF">CF165_18570</name>
</gene>
<evidence type="ECO:0000256" key="2">
    <source>
        <dbReference type="ARBA" id="ARBA00005336"/>
    </source>
</evidence>
<evidence type="ECO:0000256" key="3">
    <source>
        <dbReference type="ARBA" id="ARBA00012744"/>
    </source>
</evidence>
<feature type="domain" description="Glycoside hydrolase family 3 C-terminal" evidence="9">
    <location>
        <begin position="410"/>
        <end position="612"/>
    </location>
</feature>
<keyword evidence="5" id="KW-0378">Hydrolase</keyword>
<dbReference type="OrthoDB" id="9803863at2"/>
<evidence type="ECO:0000256" key="6">
    <source>
        <dbReference type="ARBA" id="ARBA00023295"/>
    </source>
</evidence>
<dbReference type="InterPro" id="IPR036962">
    <property type="entry name" value="Glyco_hydro_3_N_sf"/>
</dbReference>
<dbReference type="AlphaFoldDB" id="A0A229T7P5"/>
<keyword evidence="4 7" id="KW-0732">Signal</keyword>
<dbReference type="InterPro" id="IPR036881">
    <property type="entry name" value="Glyco_hydro_3_C_sf"/>
</dbReference>
<comment type="caution">
    <text evidence="10">The sequence shown here is derived from an EMBL/GenBank/DDBJ whole genome shotgun (WGS) entry which is preliminary data.</text>
</comment>
<evidence type="ECO:0000256" key="7">
    <source>
        <dbReference type="SAM" id="SignalP"/>
    </source>
</evidence>
<dbReference type="Pfam" id="PF00933">
    <property type="entry name" value="Glyco_hydro_3"/>
    <property type="match status" value="1"/>
</dbReference>
<protein>
    <recommendedName>
        <fullName evidence="3">beta-glucosidase</fullName>
        <ecNumber evidence="3">3.2.1.21</ecNumber>
    </recommendedName>
</protein>
<dbReference type="InterPro" id="IPR001764">
    <property type="entry name" value="Glyco_hydro_3_N"/>
</dbReference>
<dbReference type="SUPFAM" id="SSF51445">
    <property type="entry name" value="(Trans)glycosidases"/>
    <property type="match status" value="1"/>
</dbReference>
<dbReference type="InterPro" id="IPR051915">
    <property type="entry name" value="Cellulose_Degrad_GH3"/>
</dbReference>
<evidence type="ECO:0000256" key="5">
    <source>
        <dbReference type="ARBA" id="ARBA00022801"/>
    </source>
</evidence>
<dbReference type="EMBL" id="NMUL01000016">
    <property type="protein sequence ID" value="OXM66789.1"/>
    <property type="molecule type" value="Genomic_DNA"/>
</dbReference>
<dbReference type="PRINTS" id="PR00133">
    <property type="entry name" value="GLHYDRLASE3"/>
</dbReference>
<evidence type="ECO:0000256" key="1">
    <source>
        <dbReference type="ARBA" id="ARBA00000448"/>
    </source>
</evidence>
<sequence>MPLLRTTRSLRTAVLAGLLLSGTVLVPAASASATPLYKNSHAPVSSRVKDLMARMTLDDKIGQMTQGERGSATPAQAAAARLGSILSGGGSVPSPNTPAGWADMIDAYQKAVTSTGLGIPIVYGSDAVHGHNNVYGATVFPHNIGLGAANDPQLVERIGAVTAEETAATGVKWAFAPCLCVARDDRWGRTYESFGEIPRNAVENSVVIEGLQGRDLGDRTSVMATAKHFIGDGGTTGGVDQGNTQISLDELRKIHLPPFRAAVDHGVGSVMISFNSWNGVKDHGNKFLITDLLKGELGFTGYVVSDWNGIDQIDGQTGFTAAEVKRAVNAGIDMVMVPNDYQKFIDTLRAEVLNGDVPMSRIDDANRRILTKKFELGLFDHPYTDRSLQKDFGSAAHHALARQAARESQVLLKNDGVLPLAKKNNKIFVAGKNANDMGNQAGGWTLTWQGQSGERVIPGTTILDGIKAGAGKGTGVTYDRAGNGIDSSYQVAVAVVGETPYAEGQGDRPNGLGLDAEDLALIGKLKASGVPLVVVTVSGRPLDIAAQLPSFNGLVAAWLPGSEGAGVADVLYGDYNPTGKLNFTWPKSSSQEPINAGDGKQGLFPYGYGLSYRRR</sequence>
<dbReference type="EC" id="3.2.1.21" evidence="3"/>
<name>A0A229T7P5_9PSEU</name>
<dbReference type="Gene3D" id="3.40.50.1700">
    <property type="entry name" value="Glycoside hydrolase family 3 C-terminal domain"/>
    <property type="match status" value="1"/>
</dbReference>
<dbReference type="Proteomes" id="UP000215199">
    <property type="component" value="Unassembled WGS sequence"/>
</dbReference>
<feature type="signal peptide" evidence="7">
    <location>
        <begin position="1"/>
        <end position="33"/>
    </location>
</feature>
<organism evidence="10 11">
    <name type="scientific">Amycolatopsis vastitatis</name>
    <dbReference type="NCBI Taxonomy" id="1905142"/>
    <lineage>
        <taxon>Bacteria</taxon>
        <taxon>Bacillati</taxon>
        <taxon>Actinomycetota</taxon>
        <taxon>Actinomycetes</taxon>
        <taxon>Pseudonocardiales</taxon>
        <taxon>Pseudonocardiaceae</taxon>
        <taxon>Amycolatopsis</taxon>
    </lineage>
</organism>
<comment type="catalytic activity">
    <reaction evidence="1">
        <text>Hydrolysis of terminal, non-reducing beta-D-glucosyl residues with release of beta-D-glucose.</text>
        <dbReference type="EC" id="3.2.1.21"/>
    </reaction>
</comment>
<dbReference type="InterPro" id="IPR002772">
    <property type="entry name" value="Glyco_hydro_3_C"/>
</dbReference>
<comment type="similarity">
    <text evidence="2">Belongs to the glycosyl hydrolase 3 family.</text>
</comment>
<evidence type="ECO:0000259" key="8">
    <source>
        <dbReference type="Pfam" id="PF00933"/>
    </source>
</evidence>
<feature type="chain" id="PRO_5013099137" description="beta-glucosidase" evidence="7">
    <location>
        <begin position="34"/>
        <end position="615"/>
    </location>
</feature>
<keyword evidence="6" id="KW-0326">Glycosidase</keyword>
<evidence type="ECO:0000256" key="4">
    <source>
        <dbReference type="ARBA" id="ARBA00022729"/>
    </source>
</evidence>
<accession>A0A229T7P5</accession>
<dbReference type="InterPro" id="IPR017853">
    <property type="entry name" value="GH"/>
</dbReference>
<evidence type="ECO:0000313" key="11">
    <source>
        <dbReference type="Proteomes" id="UP000215199"/>
    </source>
</evidence>
<keyword evidence="11" id="KW-1185">Reference proteome</keyword>
<evidence type="ECO:0000313" key="10">
    <source>
        <dbReference type="EMBL" id="OXM66789.1"/>
    </source>
</evidence>
<dbReference type="Pfam" id="PF01915">
    <property type="entry name" value="Glyco_hydro_3_C"/>
    <property type="match status" value="1"/>
</dbReference>
<dbReference type="RefSeq" id="WP_093948796.1">
    <property type="nucleotide sequence ID" value="NZ_NMUL01000016.1"/>
</dbReference>
<dbReference type="Gene3D" id="3.20.20.300">
    <property type="entry name" value="Glycoside hydrolase, family 3, N-terminal domain"/>
    <property type="match status" value="1"/>
</dbReference>
<feature type="domain" description="Glycoside hydrolase family 3 N-terminal" evidence="8">
    <location>
        <begin position="56"/>
        <end position="371"/>
    </location>
</feature>
<dbReference type="PANTHER" id="PTHR30620:SF16">
    <property type="entry name" value="LYSOSOMAL BETA GLUCOSIDASE"/>
    <property type="match status" value="1"/>
</dbReference>
<dbReference type="PANTHER" id="PTHR30620">
    <property type="entry name" value="PERIPLASMIC BETA-GLUCOSIDASE-RELATED"/>
    <property type="match status" value="1"/>
</dbReference>
<proteinExistence type="inferred from homology"/>